<organism evidence="1 2">
    <name type="scientific">Characodon lateralis</name>
    <dbReference type="NCBI Taxonomy" id="208331"/>
    <lineage>
        <taxon>Eukaryota</taxon>
        <taxon>Metazoa</taxon>
        <taxon>Chordata</taxon>
        <taxon>Craniata</taxon>
        <taxon>Vertebrata</taxon>
        <taxon>Euteleostomi</taxon>
        <taxon>Actinopterygii</taxon>
        <taxon>Neopterygii</taxon>
        <taxon>Teleostei</taxon>
        <taxon>Neoteleostei</taxon>
        <taxon>Acanthomorphata</taxon>
        <taxon>Ovalentaria</taxon>
        <taxon>Atherinomorphae</taxon>
        <taxon>Cyprinodontiformes</taxon>
        <taxon>Goodeidae</taxon>
        <taxon>Characodon</taxon>
    </lineage>
</organism>
<keyword evidence="2" id="KW-1185">Reference proteome</keyword>
<name>A0ABU7E5F1_9TELE</name>
<feature type="non-terminal residue" evidence="1">
    <location>
        <position position="70"/>
    </location>
</feature>
<gene>
    <name evidence="1" type="ORF">CHARACLAT_021996</name>
</gene>
<accession>A0ABU7E5F1</accession>
<proteinExistence type="predicted"/>
<dbReference type="PANTHER" id="PTHR31043:SF3">
    <property type="entry name" value="NEPHROCYSTIN-4"/>
    <property type="match status" value="1"/>
</dbReference>
<evidence type="ECO:0008006" key="3">
    <source>
        <dbReference type="Google" id="ProtNLM"/>
    </source>
</evidence>
<evidence type="ECO:0000313" key="2">
    <source>
        <dbReference type="Proteomes" id="UP001352852"/>
    </source>
</evidence>
<dbReference type="InterPro" id="IPR029775">
    <property type="entry name" value="NPHP4"/>
</dbReference>
<evidence type="ECO:0000313" key="1">
    <source>
        <dbReference type="EMBL" id="MED6281473.1"/>
    </source>
</evidence>
<reference evidence="1 2" key="1">
    <citation type="submission" date="2021-06" db="EMBL/GenBank/DDBJ databases">
        <authorList>
            <person name="Palmer J.M."/>
        </authorList>
    </citation>
    <scope>NUCLEOTIDE SEQUENCE [LARGE SCALE GENOMIC DNA]</scope>
    <source>
        <strain evidence="1 2">CL_MEX2019</strain>
        <tissue evidence="1">Muscle</tissue>
    </source>
</reference>
<sequence length="70" mass="7672">MHLLPENALVSGEDTIPGLISSPTGDVLLRPQLLKTTPFTLDRLTISLQPSLEKFESLLLQLINADCQNT</sequence>
<protein>
    <recommendedName>
        <fullName evidence="3">Leptin</fullName>
    </recommendedName>
</protein>
<dbReference type="EMBL" id="JAHUTJ010043184">
    <property type="protein sequence ID" value="MED6281473.1"/>
    <property type="molecule type" value="Genomic_DNA"/>
</dbReference>
<dbReference type="PANTHER" id="PTHR31043">
    <property type="entry name" value="NEPHROCYSTIN-4"/>
    <property type="match status" value="1"/>
</dbReference>
<comment type="caution">
    <text evidence="1">The sequence shown here is derived from an EMBL/GenBank/DDBJ whole genome shotgun (WGS) entry which is preliminary data.</text>
</comment>
<dbReference type="Proteomes" id="UP001352852">
    <property type="component" value="Unassembled WGS sequence"/>
</dbReference>